<feature type="transmembrane region" description="Helical" evidence="6">
    <location>
        <begin position="49"/>
        <end position="69"/>
    </location>
</feature>
<dbReference type="PANTHER" id="PTHR43124">
    <property type="entry name" value="PURINE EFFLUX PUMP PBUE"/>
    <property type="match status" value="1"/>
</dbReference>
<dbReference type="InterPro" id="IPR050189">
    <property type="entry name" value="MFS_Efflux_Transporters"/>
</dbReference>
<keyword evidence="2" id="KW-1003">Cell membrane</keyword>
<evidence type="ECO:0000256" key="1">
    <source>
        <dbReference type="ARBA" id="ARBA00004651"/>
    </source>
</evidence>
<dbReference type="PANTHER" id="PTHR43124:SF3">
    <property type="entry name" value="CHLORAMPHENICOL EFFLUX PUMP RV0191"/>
    <property type="match status" value="1"/>
</dbReference>
<evidence type="ECO:0000313" key="9">
    <source>
        <dbReference type="Proteomes" id="UP001232536"/>
    </source>
</evidence>
<evidence type="ECO:0000256" key="6">
    <source>
        <dbReference type="SAM" id="Phobius"/>
    </source>
</evidence>
<evidence type="ECO:0000256" key="5">
    <source>
        <dbReference type="ARBA" id="ARBA00023136"/>
    </source>
</evidence>
<dbReference type="Gene3D" id="1.20.1250.20">
    <property type="entry name" value="MFS general substrate transporter like domains"/>
    <property type="match status" value="2"/>
</dbReference>
<dbReference type="PROSITE" id="PS50850">
    <property type="entry name" value="MFS"/>
    <property type="match status" value="1"/>
</dbReference>
<evidence type="ECO:0000256" key="2">
    <source>
        <dbReference type="ARBA" id="ARBA00022475"/>
    </source>
</evidence>
<sequence>MSEAETHAGAGRGSARAWTVWLAALVAYAVAVLHRTSFGVSGIEAADRFGVSATVLSTFVMVQLTVYATMQIPSGMLLDRFGSRAMIAGGAVLMAAGQGLLSVTHAIGGAYLARILIGAGDAATFIAVVRLVAMWFPARRVPLLTQLSGVTGQAGQVASALPLVAVLHARGWTTAFGGLAAIGLLAAALAFLAVRDSPSGHERPERSGGVLAPVRAAAKEPGTWLGFWSHALSQFPLNLFLLAWGYPFLLAEGLSSEAAGGVMTVAVVASVVSGPVIGELTARHPLRRSWIVLGTATTVAAVWLAVLVQAGPAPTWMLVLLAAVLGVGGPSSLVGFDFARSFNDPARLGTATGLVNGGGFAFAVVAILAAGVALDTHPGPELSLGAFRVAFAIQGVLWLVAAAGLLVARRRTRRLMASRGVVVPPVREVLARRRDGRATEVFSRSRRG</sequence>
<feature type="transmembrane region" description="Helical" evidence="6">
    <location>
        <begin position="351"/>
        <end position="374"/>
    </location>
</feature>
<feature type="transmembrane region" description="Helical" evidence="6">
    <location>
        <begin position="115"/>
        <end position="136"/>
    </location>
</feature>
<feature type="transmembrane region" description="Helical" evidence="6">
    <location>
        <begin position="386"/>
        <end position="408"/>
    </location>
</feature>
<comment type="caution">
    <text evidence="8">The sequence shown here is derived from an EMBL/GenBank/DDBJ whole genome shotgun (WGS) entry which is preliminary data.</text>
</comment>
<evidence type="ECO:0000256" key="3">
    <source>
        <dbReference type="ARBA" id="ARBA00022692"/>
    </source>
</evidence>
<evidence type="ECO:0000259" key="7">
    <source>
        <dbReference type="PROSITE" id="PS50850"/>
    </source>
</evidence>
<dbReference type="InterPro" id="IPR011701">
    <property type="entry name" value="MFS"/>
</dbReference>
<feature type="transmembrane region" description="Helical" evidence="6">
    <location>
        <begin position="81"/>
        <end position="103"/>
    </location>
</feature>
<name>A0ABT9DDE6_9CELL</name>
<feature type="transmembrane region" description="Helical" evidence="6">
    <location>
        <begin position="290"/>
        <end position="310"/>
    </location>
</feature>
<dbReference type="Pfam" id="PF07690">
    <property type="entry name" value="MFS_1"/>
    <property type="match status" value="1"/>
</dbReference>
<feature type="transmembrane region" description="Helical" evidence="6">
    <location>
        <begin position="316"/>
        <end position="339"/>
    </location>
</feature>
<dbReference type="Proteomes" id="UP001232536">
    <property type="component" value="Unassembled WGS sequence"/>
</dbReference>
<proteinExistence type="predicted"/>
<dbReference type="SUPFAM" id="SSF103473">
    <property type="entry name" value="MFS general substrate transporter"/>
    <property type="match status" value="1"/>
</dbReference>
<reference evidence="8 9" key="1">
    <citation type="submission" date="2023-07" db="EMBL/GenBank/DDBJ databases">
        <title>Description of novel actinomycetes strains, isolated from tidal flat sediment.</title>
        <authorList>
            <person name="Lu C."/>
        </authorList>
    </citation>
    <scope>NUCLEOTIDE SEQUENCE [LARGE SCALE GENOMIC DNA]</scope>
    <source>
        <strain evidence="8 9">SYSU T00b441</strain>
    </source>
</reference>
<keyword evidence="5 6" id="KW-0472">Membrane</keyword>
<dbReference type="EMBL" id="JAUQYP010000001">
    <property type="protein sequence ID" value="MDO8107411.1"/>
    <property type="molecule type" value="Genomic_DNA"/>
</dbReference>
<feature type="transmembrane region" description="Helical" evidence="6">
    <location>
        <begin position="172"/>
        <end position="194"/>
    </location>
</feature>
<gene>
    <name evidence="8" type="ORF">Q6348_09405</name>
</gene>
<protein>
    <submittedName>
        <fullName evidence="8">MFS transporter</fullName>
    </submittedName>
</protein>
<keyword evidence="9" id="KW-1185">Reference proteome</keyword>
<feature type="transmembrane region" description="Helical" evidence="6">
    <location>
        <begin position="18"/>
        <end position="37"/>
    </location>
</feature>
<feature type="domain" description="Major facilitator superfamily (MFS) profile" evidence="7">
    <location>
        <begin position="20"/>
        <end position="413"/>
    </location>
</feature>
<accession>A0ABT9DDE6</accession>
<dbReference type="CDD" id="cd06174">
    <property type="entry name" value="MFS"/>
    <property type="match status" value="1"/>
</dbReference>
<dbReference type="InterPro" id="IPR020846">
    <property type="entry name" value="MFS_dom"/>
</dbReference>
<dbReference type="RefSeq" id="WP_304601036.1">
    <property type="nucleotide sequence ID" value="NZ_JAUQYO010000001.1"/>
</dbReference>
<comment type="subcellular location">
    <subcellularLocation>
        <location evidence="1">Cell membrane</location>
        <topology evidence="1">Multi-pass membrane protein</topology>
    </subcellularLocation>
</comment>
<feature type="transmembrane region" description="Helical" evidence="6">
    <location>
        <begin position="225"/>
        <end position="246"/>
    </location>
</feature>
<evidence type="ECO:0000256" key="4">
    <source>
        <dbReference type="ARBA" id="ARBA00022989"/>
    </source>
</evidence>
<organism evidence="8 9">
    <name type="scientific">Actinotalea lenta</name>
    <dbReference type="NCBI Taxonomy" id="3064654"/>
    <lineage>
        <taxon>Bacteria</taxon>
        <taxon>Bacillati</taxon>
        <taxon>Actinomycetota</taxon>
        <taxon>Actinomycetes</taxon>
        <taxon>Micrococcales</taxon>
        <taxon>Cellulomonadaceae</taxon>
        <taxon>Actinotalea</taxon>
    </lineage>
</organism>
<keyword evidence="4 6" id="KW-1133">Transmembrane helix</keyword>
<evidence type="ECO:0000313" key="8">
    <source>
        <dbReference type="EMBL" id="MDO8107411.1"/>
    </source>
</evidence>
<feature type="transmembrane region" description="Helical" evidence="6">
    <location>
        <begin position="258"/>
        <end position="278"/>
    </location>
</feature>
<dbReference type="InterPro" id="IPR036259">
    <property type="entry name" value="MFS_trans_sf"/>
</dbReference>
<keyword evidence="3 6" id="KW-0812">Transmembrane</keyword>